<sequence>EEKEDTALLKNRDNWIKEEEEGRCQVSLDSVGLLTERPAASLFLPCSICLTFHPSQCSPAQTVNRQQPHSENWPQIARSLWATDSNWKPASSEVR</sequence>
<accession>A0ACB9WCR5</accession>
<evidence type="ECO:0000313" key="2">
    <source>
        <dbReference type="Proteomes" id="UP001057452"/>
    </source>
</evidence>
<gene>
    <name evidence="1" type="ORF">KUCAC02_013549</name>
</gene>
<dbReference type="EMBL" id="CM043800">
    <property type="protein sequence ID" value="KAI4810611.1"/>
    <property type="molecule type" value="Genomic_DNA"/>
</dbReference>
<proteinExistence type="predicted"/>
<protein>
    <submittedName>
        <fullName evidence="1">Uncharacterized protein</fullName>
    </submittedName>
</protein>
<keyword evidence="2" id="KW-1185">Reference proteome</keyword>
<feature type="non-terminal residue" evidence="1">
    <location>
        <position position="95"/>
    </location>
</feature>
<comment type="caution">
    <text evidence="1">The sequence shown here is derived from an EMBL/GenBank/DDBJ whole genome shotgun (WGS) entry which is preliminary data.</text>
</comment>
<feature type="non-terminal residue" evidence="1">
    <location>
        <position position="1"/>
    </location>
</feature>
<evidence type="ECO:0000313" key="1">
    <source>
        <dbReference type="EMBL" id="KAI4810611.1"/>
    </source>
</evidence>
<organism evidence="1 2">
    <name type="scientific">Chaenocephalus aceratus</name>
    <name type="common">Blackfin icefish</name>
    <name type="synonym">Chaenichthys aceratus</name>
    <dbReference type="NCBI Taxonomy" id="36190"/>
    <lineage>
        <taxon>Eukaryota</taxon>
        <taxon>Metazoa</taxon>
        <taxon>Chordata</taxon>
        <taxon>Craniata</taxon>
        <taxon>Vertebrata</taxon>
        <taxon>Euteleostomi</taxon>
        <taxon>Actinopterygii</taxon>
        <taxon>Neopterygii</taxon>
        <taxon>Teleostei</taxon>
        <taxon>Neoteleostei</taxon>
        <taxon>Acanthomorphata</taxon>
        <taxon>Eupercaria</taxon>
        <taxon>Perciformes</taxon>
        <taxon>Notothenioidei</taxon>
        <taxon>Channichthyidae</taxon>
        <taxon>Chaenocephalus</taxon>
    </lineage>
</organism>
<dbReference type="Proteomes" id="UP001057452">
    <property type="component" value="Chromosome 16"/>
</dbReference>
<reference evidence="1" key="1">
    <citation type="submission" date="2022-05" db="EMBL/GenBank/DDBJ databases">
        <title>Chromosome-level genome of Chaenocephalus aceratus.</title>
        <authorList>
            <person name="Park H."/>
        </authorList>
    </citation>
    <scope>NUCLEOTIDE SEQUENCE</scope>
    <source>
        <tissue evidence="1">Muscle</tissue>
    </source>
</reference>
<name>A0ACB9WCR5_CHAAC</name>